<sequence>MPSTGVYSRSHSLSSLSLSLSFSFSLRLLSHAVVSYCIHSLAAHFHLFRLSLAKPYALLNLPRHHHRQPCDHRVITSCILHSLSQRVYPARWVL</sequence>
<proteinExistence type="predicted"/>
<protein>
    <submittedName>
        <fullName evidence="1">Putative secreted protein</fullName>
    </submittedName>
</protein>
<organism evidence="1">
    <name type="scientific">Anopheles darlingi</name>
    <name type="common">Mosquito</name>
    <dbReference type="NCBI Taxonomy" id="43151"/>
    <lineage>
        <taxon>Eukaryota</taxon>
        <taxon>Metazoa</taxon>
        <taxon>Ecdysozoa</taxon>
        <taxon>Arthropoda</taxon>
        <taxon>Hexapoda</taxon>
        <taxon>Insecta</taxon>
        <taxon>Pterygota</taxon>
        <taxon>Neoptera</taxon>
        <taxon>Endopterygota</taxon>
        <taxon>Diptera</taxon>
        <taxon>Nematocera</taxon>
        <taxon>Culicoidea</taxon>
        <taxon>Culicidae</taxon>
        <taxon>Anophelinae</taxon>
        <taxon>Anopheles</taxon>
    </lineage>
</organism>
<dbReference type="EMBL" id="GGFL01016248">
    <property type="protein sequence ID" value="MBW80426.1"/>
    <property type="molecule type" value="Transcribed_RNA"/>
</dbReference>
<accession>A0A2M4DS88</accession>
<evidence type="ECO:0000313" key="1">
    <source>
        <dbReference type="EMBL" id="MBW80426.1"/>
    </source>
</evidence>
<name>A0A2M4DS88_ANODA</name>
<reference evidence="1" key="1">
    <citation type="submission" date="2018-01" db="EMBL/GenBank/DDBJ databases">
        <title>An insight into the sialome of Amazonian anophelines.</title>
        <authorList>
            <person name="Ribeiro J.M."/>
            <person name="Scarpassa V."/>
            <person name="Calvo E."/>
        </authorList>
    </citation>
    <scope>NUCLEOTIDE SEQUENCE</scope>
</reference>
<dbReference type="AlphaFoldDB" id="A0A2M4DS88"/>